<organism evidence="1 2">
    <name type="scientific">Microlunatus phosphovorus (strain ATCC 700054 / DSM 10555 / JCM 9379 / NBRC 101784 / NCIMB 13414 / VKM Ac-1990 / NM-1)</name>
    <dbReference type="NCBI Taxonomy" id="1032480"/>
    <lineage>
        <taxon>Bacteria</taxon>
        <taxon>Bacillati</taxon>
        <taxon>Actinomycetota</taxon>
        <taxon>Actinomycetes</taxon>
        <taxon>Propionibacteriales</taxon>
        <taxon>Propionibacteriaceae</taxon>
        <taxon>Microlunatus</taxon>
    </lineage>
</organism>
<gene>
    <name evidence="1" type="ordered locus">MLP_11350</name>
</gene>
<sequence>MSSYGLRALSDKASAQAVAGVTAWAWADHHGFHINQNFPTGHVPTGWVWGWGDGVWVRWRTDAYAPAIGAELRRLERMQPPYERATVEVAQPADGLPSAVTERRFLKMVPGELDAALVREQPLTLVRVYSPAQLTFYALDGLAVT</sequence>
<dbReference type="STRING" id="1032480.MLP_11350"/>
<dbReference type="KEGG" id="mph:MLP_11350"/>
<evidence type="ECO:0000313" key="1">
    <source>
        <dbReference type="EMBL" id="BAK34149.1"/>
    </source>
</evidence>
<evidence type="ECO:0000313" key="2">
    <source>
        <dbReference type="Proteomes" id="UP000007947"/>
    </source>
</evidence>
<protein>
    <submittedName>
        <fullName evidence="1">Uncharacterized protein</fullName>
    </submittedName>
</protein>
<reference evidence="1 2" key="1">
    <citation type="submission" date="2011-05" db="EMBL/GenBank/DDBJ databases">
        <title>Whole genome sequence of Microlunatus phosphovorus NM-1.</title>
        <authorList>
            <person name="Hosoyama A."/>
            <person name="Sasaki K."/>
            <person name="Harada T."/>
            <person name="Igarashi R."/>
            <person name="Kawakoshi A."/>
            <person name="Sasagawa M."/>
            <person name="Fukada J."/>
            <person name="Nakamura S."/>
            <person name="Katano Y."/>
            <person name="Hanada S."/>
            <person name="Kamagata Y."/>
            <person name="Nakamura N."/>
            <person name="Yamazaki S."/>
            <person name="Fujita N."/>
        </authorList>
    </citation>
    <scope>NUCLEOTIDE SEQUENCE [LARGE SCALE GENOMIC DNA]</scope>
    <source>
        <strain evidence="2">ATCC 700054 / DSM 10555 / JCM 9379 / NBRC 101784 / NCIMB 13414 / VKM Ac-1990 / NM-1</strain>
    </source>
</reference>
<dbReference type="HOGENOM" id="CLU_1784660_0_0_11"/>
<proteinExistence type="predicted"/>
<dbReference type="AlphaFoldDB" id="F5XNN5"/>
<dbReference type="Proteomes" id="UP000007947">
    <property type="component" value="Chromosome"/>
</dbReference>
<keyword evidence="2" id="KW-1185">Reference proteome</keyword>
<name>F5XNN5_MICPN</name>
<dbReference type="EMBL" id="AP012204">
    <property type="protein sequence ID" value="BAK34149.1"/>
    <property type="molecule type" value="Genomic_DNA"/>
</dbReference>
<accession>F5XNN5</accession>
<dbReference type="RefSeq" id="WP_013862032.1">
    <property type="nucleotide sequence ID" value="NC_015635.1"/>
</dbReference>